<evidence type="ECO:0000259" key="2">
    <source>
        <dbReference type="PROSITE" id="PS50238"/>
    </source>
</evidence>
<organism evidence="3 4">
    <name type="scientific">Scophthalmus maximus</name>
    <name type="common">Turbot</name>
    <name type="synonym">Psetta maxima</name>
    <dbReference type="NCBI Taxonomy" id="52904"/>
    <lineage>
        <taxon>Eukaryota</taxon>
        <taxon>Metazoa</taxon>
        <taxon>Chordata</taxon>
        <taxon>Craniata</taxon>
        <taxon>Vertebrata</taxon>
        <taxon>Euteleostomi</taxon>
        <taxon>Actinopterygii</taxon>
        <taxon>Neopterygii</taxon>
        <taxon>Teleostei</taxon>
        <taxon>Neoteleostei</taxon>
        <taxon>Acanthomorphata</taxon>
        <taxon>Carangaria</taxon>
        <taxon>Pleuronectiformes</taxon>
        <taxon>Pleuronectoidei</taxon>
        <taxon>Scophthalmidae</taxon>
        <taxon>Scophthalmus</taxon>
    </lineage>
</organism>
<protein>
    <recommendedName>
        <fullName evidence="2">Rho-GAP domain-containing protein</fullName>
    </recommendedName>
</protein>
<dbReference type="PROSITE" id="PS50238">
    <property type="entry name" value="RHOGAP"/>
    <property type="match status" value="1"/>
</dbReference>
<reference evidence="3 4" key="1">
    <citation type="submission" date="2019-06" db="EMBL/GenBank/DDBJ databases">
        <title>Draft genomes of female and male turbot (Scophthalmus maximus).</title>
        <authorList>
            <person name="Xu H."/>
            <person name="Xu X.-W."/>
            <person name="Shao C."/>
            <person name="Chen S."/>
        </authorList>
    </citation>
    <scope>NUCLEOTIDE SEQUENCE [LARGE SCALE GENOMIC DNA]</scope>
    <source>
        <strain evidence="3">Ysfricsl-2016a</strain>
        <tissue evidence="3">Blood</tissue>
    </source>
</reference>
<dbReference type="SUPFAM" id="SSF48350">
    <property type="entry name" value="GTPase activation domain, GAP"/>
    <property type="match status" value="1"/>
</dbReference>
<evidence type="ECO:0000313" key="3">
    <source>
        <dbReference type="EMBL" id="KAF0040086.1"/>
    </source>
</evidence>
<comment type="caution">
    <text evidence="3">The sequence shown here is derived from an EMBL/GenBank/DDBJ whole genome shotgun (WGS) entry which is preliminary data.</text>
</comment>
<dbReference type="EMBL" id="VEVO01000007">
    <property type="protein sequence ID" value="KAF0040086.1"/>
    <property type="molecule type" value="Genomic_DNA"/>
</dbReference>
<evidence type="ECO:0000313" key="4">
    <source>
        <dbReference type="Proteomes" id="UP000438429"/>
    </source>
</evidence>
<sequence>MIVSLCVRSAAVRLSARRGQHLAAASRCARSEGGGVSLWQAPEPVRSKETRRNRNHSISQCSRRHLSAACTDPVDVAVSPDFDLPKEKEEGKKKATGEINASRAAFLFVLTCQEFGHLDLEGLFLVNGNAERVDWLRQRYDNGEEVELEKEADLASAVSLLRLFLQELPEPVIPTAIQGHILQLHQDYSNEEELCRNLKYLLQQLPQLNYGLLRFLCRFLASVASLQQESWNIGTLAAVFGPDIFHLSTDGEDLRDQESVSRVLAELLDNQEGLFDLEDDDVSTTNDYSSINEQITELLDDDKCEPECEELPQDGEEGPASSDSPRHTHAHDDPAASLSENSISDLKREKVRPEDSIQTHYKTLVINLPPILLVIPHHYNRHTIPA</sequence>
<dbReference type="PANTHER" id="PTHR15904">
    <property type="entry name" value="FAM13"/>
    <property type="match status" value="1"/>
</dbReference>
<dbReference type="Proteomes" id="UP000438429">
    <property type="component" value="Unassembled WGS sequence"/>
</dbReference>
<feature type="compositionally biased region" description="Acidic residues" evidence="1">
    <location>
        <begin position="299"/>
        <end position="317"/>
    </location>
</feature>
<dbReference type="InterPro" id="IPR039102">
    <property type="entry name" value="FAM13"/>
</dbReference>
<feature type="region of interest" description="Disordered" evidence="1">
    <location>
        <begin position="39"/>
        <end position="58"/>
    </location>
</feature>
<dbReference type="SMART" id="SM00324">
    <property type="entry name" value="RhoGAP"/>
    <property type="match status" value="1"/>
</dbReference>
<dbReference type="PANTHER" id="PTHR15904:SF16">
    <property type="entry name" value="PROTEIN FAM13B"/>
    <property type="match status" value="1"/>
</dbReference>
<proteinExistence type="predicted"/>
<feature type="compositionally biased region" description="Basic and acidic residues" evidence="1">
    <location>
        <begin position="324"/>
        <end position="334"/>
    </location>
</feature>
<gene>
    <name evidence="3" type="ORF">F2P81_008321</name>
</gene>
<dbReference type="InterPro" id="IPR000198">
    <property type="entry name" value="RhoGAP_dom"/>
</dbReference>
<dbReference type="GO" id="GO:0007165">
    <property type="term" value="P:signal transduction"/>
    <property type="evidence" value="ECO:0007669"/>
    <property type="project" value="InterPro"/>
</dbReference>
<feature type="compositionally biased region" description="Basic and acidic residues" evidence="1">
    <location>
        <begin position="345"/>
        <end position="354"/>
    </location>
</feature>
<dbReference type="InterPro" id="IPR008936">
    <property type="entry name" value="Rho_GTPase_activation_prot"/>
</dbReference>
<dbReference type="Gene3D" id="1.10.555.10">
    <property type="entry name" value="Rho GTPase activation protein"/>
    <property type="match status" value="1"/>
</dbReference>
<dbReference type="Pfam" id="PF00620">
    <property type="entry name" value="RhoGAP"/>
    <property type="match status" value="1"/>
</dbReference>
<feature type="domain" description="Rho-GAP" evidence="2">
    <location>
        <begin position="82"/>
        <end position="275"/>
    </location>
</feature>
<dbReference type="AlphaFoldDB" id="A0A6A4SXY1"/>
<evidence type="ECO:0000256" key="1">
    <source>
        <dbReference type="SAM" id="MobiDB-lite"/>
    </source>
</evidence>
<name>A0A6A4SXY1_SCOMX</name>
<feature type="region of interest" description="Disordered" evidence="1">
    <location>
        <begin position="299"/>
        <end position="354"/>
    </location>
</feature>
<accession>A0A6A4SXY1</accession>